<accession>A0ABQ6FIN1</accession>
<evidence type="ECO:0000313" key="3">
    <source>
        <dbReference type="Proteomes" id="UP001344906"/>
    </source>
</evidence>
<dbReference type="EMBL" id="BSRI01000001">
    <property type="protein sequence ID" value="GLV53977.1"/>
    <property type="molecule type" value="Genomic_DNA"/>
</dbReference>
<dbReference type="InterPro" id="IPR043519">
    <property type="entry name" value="NT_sf"/>
</dbReference>
<name>A0ABQ6FIN1_9CHLR</name>
<evidence type="ECO:0000259" key="1">
    <source>
        <dbReference type="Pfam" id="PF18765"/>
    </source>
</evidence>
<comment type="caution">
    <text evidence="2">The sequence shown here is derived from an EMBL/GenBank/DDBJ whole genome shotgun (WGS) entry which is preliminary data.</text>
</comment>
<dbReference type="RefSeq" id="WP_338247696.1">
    <property type="nucleotide sequence ID" value="NZ_BSRI01000001.1"/>
</dbReference>
<dbReference type="InterPro" id="IPR041633">
    <property type="entry name" value="Polbeta"/>
</dbReference>
<keyword evidence="3" id="KW-1185">Reference proteome</keyword>
<feature type="domain" description="Polymerase beta nucleotidyltransferase" evidence="1">
    <location>
        <begin position="27"/>
        <end position="116"/>
    </location>
</feature>
<sequence length="316" mass="36586">MSHWDDTRKAAVRQRYEEALESFVARVKQDRYIVAAILFGSLAYDNVWEKSDIDMVLILRDDKTDDRSYTLVENGISIHANLVTRSKFKATFERSLQGTWAQSVLARSTLLFSTDETLQSYYENVRHVGSRDREMQMLTALNPVLSLLTKAEKWLVVKNDPIYSFLYMLNLITFLANVEVLWHADVPGREVIQQAITYNPAFFIPLYTDLAQQPKDAEVMRQAIQKVYGYIEEKQEVLFRPILNYLSEAGSARSSTEIDEYFQKRLGRDIPLICEWLADRDIIQKVATPLRLTEKSRVTMDEAAYYYDGGDSDDEN</sequence>
<reference evidence="2 3" key="1">
    <citation type="submission" date="2023-02" db="EMBL/GenBank/DDBJ databases">
        <title>Dictyobacter halimunensis sp. nov., a new member of the class Ktedonobacteria from forest soil in a geothermal area.</title>
        <authorList>
            <person name="Rachmania M.K."/>
            <person name="Ningsih F."/>
            <person name="Sakai Y."/>
            <person name="Yabe S."/>
            <person name="Yokota A."/>
            <person name="Sjamsuridzal W."/>
        </authorList>
    </citation>
    <scope>NUCLEOTIDE SEQUENCE [LARGE SCALE GENOMIC DNA]</scope>
    <source>
        <strain evidence="2 3">S3.2.2.5</strain>
    </source>
</reference>
<gene>
    <name evidence="2" type="ORF">KDH_08280</name>
</gene>
<evidence type="ECO:0000313" key="2">
    <source>
        <dbReference type="EMBL" id="GLV53977.1"/>
    </source>
</evidence>
<dbReference type="Gene3D" id="3.30.460.10">
    <property type="entry name" value="Beta Polymerase, domain 2"/>
    <property type="match status" value="1"/>
</dbReference>
<dbReference type="CDD" id="cd05403">
    <property type="entry name" value="NT_KNTase_like"/>
    <property type="match status" value="1"/>
</dbReference>
<dbReference type="Pfam" id="PF18765">
    <property type="entry name" value="Polbeta"/>
    <property type="match status" value="1"/>
</dbReference>
<dbReference type="SUPFAM" id="SSF81301">
    <property type="entry name" value="Nucleotidyltransferase"/>
    <property type="match status" value="1"/>
</dbReference>
<dbReference type="Proteomes" id="UP001344906">
    <property type="component" value="Unassembled WGS sequence"/>
</dbReference>
<proteinExistence type="predicted"/>
<organism evidence="2 3">
    <name type="scientific">Dictyobacter halimunensis</name>
    <dbReference type="NCBI Taxonomy" id="3026934"/>
    <lineage>
        <taxon>Bacteria</taxon>
        <taxon>Bacillati</taxon>
        <taxon>Chloroflexota</taxon>
        <taxon>Ktedonobacteria</taxon>
        <taxon>Ktedonobacterales</taxon>
        <taxon>Dictyobacteraceae</taxon>
        <taxon>Dictyobacter</taxon>
    </lineage>
</organism>
<protein>
    <recommendedName>
        <fullName evidence="1">Polymerase beta nucleotidyltransferase domain-containing protein</fullName>
    </recommendedName>
</protein>